<keyword evidence="3" id="KW-1185">Reference proteome</keyword>
<evidence type="ECO:0000313" key="2">
    <source>
        <dbReference type="EMBL" id="GAA1995562.1"/>
    </source>
</evidence>
<proteinExistence type="predicted"/>
<dbReference type="InterPro" id="IPR032710">
    <property type="entry name" value="NTF2-like_dom_sf"/>
</dbReference>
<dbReference type="Gene3D" id="3.10.450.50">
    <property type="match status" value="1"/>
</dbReference>
<reference evidence="2 3" key="1">
    <citation type="journal article" date="2019" name="Int. J. Syst. Evol. Microbiol.">
        <title>The Global Catalogue of Microorganisms (GCM) 10K type strain sequencing project: providing services to taxonomists for standard genome sequencing and annotation.</title>
        <authorList>
            <consortium name="The Broad Institute Genomics Platform"/>
            <consortium name="The Broad Institute Genome Sequencing Center for Infectious Disease"/>
            <person name="Wu L."/>
            <person name="Ma J."/>
        </authorList>
    </citation>
    <scope>NUCLEOTIDE SEQUENCE [LARGE SCALE GENOMIC DNA]</scope>
    <source>
        <strain evidence="2 3">JCM 15313</strain>
    </source>
</reference>
<dbReference type="SUPFAM" id="SSF54427">
    <property type="entry name" value="NTF2-like"/>
    <property type="match status" value="1"/>
</dbReference>
<dbReference type="Pfam" id="PF14534">
    <property type="entry name" value="DUF4440"/>
    <property type="match status" value="1"/>
</dbReference>
<evidence type="ECO:0000259" key="1">
    <source>
        <dbReference type="Pfam" id="PF14534"/>
    </source>
</evidence>
<accession>A0ABN2T0A8</accession>
<organism evidence="2 3">
    <name type="scientific">Nocardiopsis rhodophaea</name>
    <dbReference type="NCBI Taxonomy" id="280238"/>
    <lineage>
        <taxon>Bacteria</taxon>
        <taxon>Bacillati</taxon>
        <taxon>Actinomycetota</taxon>
        <taxon>Actinomycetes</taxon>
        <taxon>Streptosporangiales</taxon>
        <taxon>Nocardiopsidaceae</taxon>
        <taxon>Nocardiopsis</taxon>
    </lineage>
</organism>
<gene>
    <name evidence="2" type="ORF">GCM10009799_22470</name>
</gene>
<dbReference type="InterPro" id="IPR027843">
    <property type="entry name" value="DUF4440"/>
</dbReference>
<sequence length="143" mass="15171">MTNDIIVVGDIPAQAQEAVTGVVEALEKAFNTKDPIALSEQFTPRTSWTNAAGTRLDDRQAIAEFAAPAMKGVLRDAYARYDVVKLFNIAPGVIAANVAQTPTDSSGHPVEGPRGAAVYVMVRQDDGWKIMVGQNTAVESSPA</sequence>
<dbReference type="Proteomes" id="UP001501585">
    <property type="component" value="Unassembled WGS sequence"/>
</dbReference>
<dbReference type="InterPro" id="IPR011944">
    <property type="entry name" value="Steroid_delta5-4_isomerase"/>
</dbReference>
<protein>
    <recommendedName>
        <fullName evidence="1">DUF4440 domain-containing protein</fullName>
    </recommendedName>
</protein>
<dbReference type="NCBIfam" id="TIGR02246">
    <property type="entry name" value="SgcJ/EcaC family oxidoreductase"/>
    <property type="match status" value="1"/>
</dbReference>
<dbReference type="EMBL" id="BAAAPC010000008">
    <property type="protein sequence ID" value="GAA1995562.1"/>
    <property type="molecule type" value="Genomic_DNA"/>
</dbReference>
<evidence type="ECO:0000313" key="3">
    <source>
        <dbReference type="Proteomes" id="UP001501585"/>
    </source>
</evidence>
<comment type="caution">
    <text evidence="2">The sequence shown here is derived from an EMBL/GenBank/DDBJ whole genome shotgun (WGS) entry which is preliminary data.</text>
</comment>
<name>A0ABN2T0A8_9ACTN</name>
<dbReference type="RefSeq" id="WP_344109077.1">
    <property type="nucleotide sequence ID" value="NZ_BAAAPC010000008.1"/>
</dbReference>
<feature type="domain" description="DUF4440" evidence="1">
    <location>
        <begin position="20"/>
        <end position="130"/>
    </location>
</feature>